<evidence type="ECO:0000313" key="8">
    <source>
        <dbReference type="Proteomes" id="UP001589718"/>
    </source>
</evidence>
<comment type="similarity">
    <text evidence="1">Belongs to the peptidase S33 family.</text>
</comment>
<dbReference type="PANTHER" id="PTHR43248">
    <property type="entry name" value="2-SUCCINYL-6-HYDROXY-2,4-CYCLOHEXADIENE-1-CARBOXYLATE SYNTHASE"/>
    <property type="match status" value="1"/>
</dbReference>
<dbReference type="Pfam" id="PF08386">
    <property type="entry name" value="Abhydrolase_4"/>
    <property type="match status" value="1"/>
</dbReference>
<protein>
    <submittedName>
        <fullName evidence="7">Alpha/beta hydrolase</fullName>
    </submittedName>
</protein>
<name>A0ABV5P8S9_STRCM</name>
<evidence type="ECO:0000256" key="2">
    <source>
        <dbReference type="ARBA" id="ARBA00022729"/>
    </source>
</evidence>
<feature type="chain" id="PRO_5045415648" evidence="5">
    <location>
        <begin position="42"/>
        <end position="535"/>
    </location>
</feature>
<evidence type="ECO:0000256" key="3">
    <source>
        <dbReference type="ARBA" id="ARBA00022801"/>
    </source>
</evidence>
<dbReference type="Gene3D" id="3.40.50.1820">
    <property type="entry name" value="alpha/beta hydrolase"/>
    <property type="match status" value="1"/>
</dbReference>
<evidence type="ECO:0000256" key="1">
    <source>
        <dbReference type="ARBA" id="ARBA00010088"/>
    </source>
</evidence>
<dbReference type="GO" id="GO:0016787">
    <property type="term" value="F:hydrolase activity"/>
    <property type="evidence" value="ECO:0007669"/>
    <property type="project" value="UniProtKB-KW"/>
</dbReference>
<dbReference type="InterPro" id="IPR051601">
    <property type="entry name" value="Serine_prot/Carboxylest_S33"/>
</dbReference>
<evidence type="ECO:0000256" key="4">
    <source>
        <dbReference type="SAM" id="MobiDB-lite"/>
    </source>
</evidence>
<feature type="region of interest" description="Disordered" evidence="4">
    <location>
        <begin position="45"/>
        <end position="66"/>
    </location>
</feature>
<dbReference type="Proteomes" id="UP001589718">
    <property type="component" value="Unassembled WGS sequence"/>
</dbReference>
<evidence type="ECO:0000259" key="6">
    <source>
        <dbReference type="Pfam" id="PF08386"/>
    </source>
</evidence>
<keyword evidence="2 5" id="KW-0732">Signal</keyword>
<dbReference type="InterPro" id="IPR029058">
    <property type="entry name" value="AB_hydrolase_fold"/>
</dbReference>
<evidence type="ECO:0000313" key="7">
    <source>
        <dbReference type="EMBL" id="MFB9519595.1"/>
    </source>
</evidence>
<dbReference type="InterPro" id="IPR013595">
    <property type="entry name" value="Pept_S33_TAP-like_C"/>
</dbReference>
<accession>A0ABV5P8S9</accession>
<dbReference type="SUPFAM" id="SSF53474">
    <property type="entry name" value="alpha/beta-Hydrolases"/>
    <property type="match status" value="1"/>
</dbReference>
<evidence type="ECO:0000256" key="5">
    <source>
        <dbReference type="SAM" id="SignalP"/>
    </source>
</evidence>
<dbReference type="RefSeq" id="WP_380836714.1">
    <property type="nucleotide sequence ID" value="NZ_BAAAXE010000013.1"/>
</dbReference>
<keyword evidence="3 7" id="KW-0378">Hydrolase</keyword>
<organism evidence="7 8">
    <name type="scientific">Streptomyces cremeus</name>
    <dbReference type="NCBI Taxonomy" id="66881"/>
    <lineage>
        <taxon>Bacteria</taxon>
        <taxon>Bacillati</taxon>
        <taxon>Actinomycetota</taxon>
        <taxon>Actinomycetes</taxon>
        <taxon>Kitasatosporales</taxon>
        <taxon>Streptomycetaceae</taxon>
        <taxon>Streptomyces</taxon>
    </lineage>
</organism>
<reference evidence="7 8" key="1">
    <citation type="submission" date="2024-09" db="EMBL/GenBank/DDBJ databases">
        <authorList>
            <person name="Sun Q."/>
            <person name="Mori K."/>
        </authorList>
    </citation>
    <scope>NUCLEOTIDE SEQUENCE [LARGE SCALE GENOMIC DNA]</scope>
    <source>
        <strain evidence="7 8">JCM 4362</strain>
    </source>
</reference>
<dbReference type="PANTHER" id="PTHR43248:SF29">
    <property type="entry name" value="TRIPEPTIDYL AMINOPEPTIDASE"/>
    <property type="match status" value="1"/>
</dbReference>
<gene>
    <name evidence="7" type="ORF">ACFFTU_06525</name>
</gene>
<feature type="domain" description="Peptidase S33 tripeptidyl aminopeptidase-like C-terminal" evidence="6">
    <location>
        <begin position="443"/>
        <end position="535"/>
    </location>
</feature>
<keyword evidence="8" id="KW-1185">Reference proteome</keyword>
<dbReference type="EMBL" id="JBHMCR010000004">
    <property type="protein sequence ID" value="MFB9519595.1"/>
    <property type="molecule type" value="Genomic_DNA"/>
</dbReference>
<comment type="caution">
    <text evidence="7">The sequence shown here is derived from an EMBL/GenBank/DDBJ whole genome shotgun (WGS) entry which is preliminary data.</text>
</comment>
<sequence>MGPRLKPKYLADVPTYRSKSLLLALSAAAAISPLTVPGAQAAPVRQAASAPQDAPARQAAPTPQDALAWTPCPRPDLGGPATQECATLTVPVDHANPAGPQLSLAVSRVRSEDPAKRRGALLVLAGGPGGSGVQRLTQRGTKLRDRLGDAYDLVALDPRGAGGSTRATCRLPSADRHLTALRSWPAPGGNIDANIERSRRTAALCAENGGPVLRSLSTANQVRDMDLFRRALGERKLSAWGTSYGAYAAAVYAQKYPQHTDRWVLDSVADPDPAHLARTWMRNTGQAVEDAFPAFAAWAADPARETDGLAPRLAQHPALVRPLVLALAARLDRAPKESTTPGTPLTGNRLRQALQNALYGQANHPALARLIAAASSTDPEVRPVLTPDIAGPVPDADAATTIGVICNDVRWPEGRGTVAAHRRAVLADRARYPLTAGFPANITPCSFWKWAPADEPARITSSGPSNILVVQNRRDPSTPYFGALKMREALGDRARLVSVNTTGHGSYLGTGNACGDARVTAFLAGGVRPGSDVSC</sequence>
<proteinExistence type="inferred from homology"/>
<feature type="signal peptide" evidence="5">
    <location>
        <begin position="1"/>
        <end position="41"/>
    </location>
</feature>